<keyword evidence="5" id="KW-1185">Reference proteome</keyword>
<feature type="compositionally biased region" description="Polar residues" evidence="1">
    <location>
        <begin position="280"/>
        <end position="290"/>
    </location>
</feature>
<organism evidence="4 5">
    <name type="scientific">Ganoderma sinense ZZ0214-1</name>
    <dbReference type="NCBI Taxonomy" id="1077348"/>
    <lineage>
        <taxon>Eukaryota</taxon>
        <taxon>Fungi</taxon>
        <taxon>Dikarya</taxon>
        <taxon>Basidiomycota</taxon>
        <taxon>Agaricomycotina</taxon>
        <taxon>Agaricomycetes</taxon>
        <taxon>Polyporales</taxon>
        <taxon>Polyporaceae</taxon>
        <taxon>Ganoderma</taxon>
    </lineage>
</organism>
<dbReference type="Proteomes" id="UP000230002">
    <property type="component" value="Unassembled WGS sequence"/>
</dbReference>
<feature type="transmembrane region" description="Helical" evidence="2">
    <location>
        <begin position="56"/>
        <end position="80"/>
    </location>
</feature>
<dbReference type="EMBL" id="AYKW01000011">
    <property type="protein sequence ID" value="PIL32381.1"/>
    <property type="molecule type" value="Genomic_DNA"/>
</dbReference>
<dbReference type="InterPro" id="IPR045339">
    <property type="entry name" value="DUF6534"/>
</dbReference>
<feature type="transmembrane region" description="Helical" evidence="2">
    <location>
        <begin position="92"/>
        <end position="115"/>
    </location>
</feature>
<keyword evidence="2" id="KW-1133">Transmembrane helix</keyword>
<protein>
    <recommendedName>
        <fullName evidence="3">DUF6534 domain-containing protein</fullName>
    </recommendedName>
</protein>
<dbReference type="PANTHER" id="PTHR40465">
    <property type="entry name" value="CHROMOSOME 1, WHOLE GENOME SHOTGUN SEQUENCE"/>
    <property type="match status" value="1"/>
</dbReference>
<evidence type="ECO:0000256" key="1">
    <source>
        <dbReference type="SAM" id="MobiDB-lite"/>
    </source>
</evidence>
<evidence type="ECO:0000313" key="5">
    <source>
        <dbReference type="Proteomes" id="UP000230002"/>
    </source>
</evidence>
<reference evidence="4 5" key="1">
    <citation type="journal article" date="2015" name="Sci. Rep.">
        <title>Chromosome-level genome map provides insights into diverse defense mechanisms in the medicinal fungus Ganoderma sinense.</title>
        <authorList>
            <person name="Zhu Y."/>
            <person name="Xu J."/>
            <person name="Sun C."/>
            <person name="Zhou S."/>
            <person name="Xu H."/>
            <person name="Nelson D.R."/>
            <person name="Qian J."/>
            <person name="Song J."/>
            <person name="Luo H."/>
            <person name="Xiang L."/>
            <person name="Li Y."/>
            <person name="Xu Z."/>
            <person name="Ji A."/>
            <person name="Wang L."/>
            <person name="Lu S."/>
            <person name="Hayward A."/>
            <person name="Sun W."/>
            <person name="Li X."/>
            <person name="Schwartz D.C."/>
            <person name="Wang Y."/>
            <person name="Chen S."/>
        </authorList>
    </citation>
    <scope>NUCLEOTIDE SEQUENCE [LARGE SCALE GENOMIC DNA]</scope>
    <source>
        <strain evidence="4 5">ZZ0214-1</strain>
    </source>
</reference>
<dbReference type="OrthoDB" id="2737607at2759"/>
<feature type="transmembrane region" description="Helical" evidence="2">
    <location>
        <begin position="189"/>
        <end position="213"/>
    </location>
</feature>
<dbReference type="AlphaFoldDB" id="A0A2G8SF60"/>
<evidence type="ECO:0000313" key="4">
    <source>
        <dbReference type="EMBL" id="PIL32381.1"/>
    </source>
</evidence>
<keyword evidence="2" id="KW-0812">Transmembrane</keyword>
<evidence type="ECO:0000259" key="3">
    <source>
        <dbReference type="Pfam" id="PF20152"/>
    </source>
</evidence>
<accession>A0A2G8SF60</accession>
<feature type="transmembrane region" description="Helical" evidence="2">
    <location>
        <begin position="127"/>
        <end position="155"/>
    </location>
</feature>
<dbReference type="STRING" id="1077348.A0A2G8SF60"/>
<keyword evidence="2" id="KW-0472">Membrane</keyword>
<evidence type="ECO:0000256" key="2">
    <source>
        <dbReference type="SAM" id="Phobius"/>
    </source>
</evidence>
<dbReference type="PANTHER" id="PTHR40465:SF1">
    <property type="entry name" value="DUF6534 DOMAIN-CONTAINING PROTEIN"/>
    <property type="match status" value="1"/>
</dbReference>
<proteinExistence type="predicted"/>
<gene>
    <name evidence="4" type="ORF">GSI_05627</name>
</gene>
<feature type="transmembrane region" description="Helical" evidence="2">
    <location>
        <begin position="20"/>
        <end position="44"/>
    </location>
</feature>
<feature type="domain" description="DUF6534" evidence="3">
    <location>
        <begin position="203"/>
        <end position="252"/>
    </location>
</feature>
<sequence>MPPSSFPPASSVPPLDNTFGAVLISTFLALTLYGLVVHQCYRYFKLYPKDGRWIKCLVLFTLLFETFHIVLSTHTCYYYLVTTANNPGARLLSTWSLELLSVTTAVVGVPPQIFFARRIYRLGSRRYRVLVILSFALFAGEIGFLCAGTIDAFIYKPFSEFKPHTVRILDHPSCSYPGANTASFMQPQWLVSAGAGIGVLADGFITAVLVNLLRSKHIGALIYPNNLIYVGFGIVTTKLYANSLLAALNTRNALRYGPNCAITITAAEANALSPPRQEASGLSDSETQVEVQDPALPTSQKNEVSENNQAFLTLELVGIAV</sequence>
<comment type="caution">
    <text evidence="4">The sequence shown here is derived from an EMBL/GenBank/DDBJ whole genome shotgun (WGS) entry which is preliminary data.</text>
</comment>
<name>A0A2G8SF60_9APHY</name>
<dbReference type="Pfam" id="PF20152">
    <property type="entry name" value="DUF6534"/>
    <property type="match status" value="1"/>
</dbReference>
<feature type="region of interest" description="Disordered" evidence="1">
    <location>
        <begin position="273"/>
        <end position="303"/>
    </location>
</feature>